<dbReference type="OrthoDB" id="5401486at2759"/>
<evidence type="ECO:0000313" key="2">
    <source>
        <dbReference type="EMBL" id="PWY63881.1"/>
    </source>
</evidence>
<feature type="compositionally biased region" description="Basic and acidic residues" evidence="1">
    <location>
        <begin position="192"/>
        <end position="201"/>
    </location>
</feature>
<organism evidence="2 3">
    <name type="scientific">Aspergillus heteromorphus CBS 117.55</name>
    <dbReference type="NCBI Taxonomy" id="1448321"/>
    <lineage>
        <taxon>Eukaryota</taxon>
        <taxon>Fungi</taxon>
        <taxon>Dikarya</taxon>
        <taxon>Ascomycota</taxon>
        <taxon>Pezizomycotina</taxon>
        <taxon>Eurotiomycetes</taxon>
        <taxon>Eurotiomycetidae</taxon>
        <taxon>Eurotiales</taxon>
        <taxon>Aspergillaceae</taxon>
        <taxon>Aspergillus</taxon>
        <taxon>Aspergillus subgen. Circumdati</taxon>
    </lineage>
</organism>
<sequence length="617" mass="68584">PNQAPRVMQPAPPAPVNPEYLVHQMNRLHVQPERAPVANTQKVKEAAVGVVEEIDARAPFYYLGYTFFKATAIPGHKSTWSHVERSKMNLSQADLLRLVHKQARKSPIAEQYQALSKVKRAHVDQLISELRKSDPRFEWTCVLVKEDEKPFKGKNSRRGDYETLSMNVIIMRKAADLVYPKIPVDEPIDVVDSSKPKDRVPTHVHNHPPALGPKPVPRNVPPTEPLTGPAVHQGPVLPPVNSVQQPLLPPKFHQPPPPPPPGYLTSRSPVAHGGWMPWVPGMPGMPAPMHQHRAPQHPPPGMHGAVMAGPVNAPHVETPVDKGRGVPVAPGMPHPRQEFSPRFNLPPQPESQPWSKVHTPVPTAMEPKPDPKLEAKPEIKPETLPSVTPTAEPEADLGMDASSVGDEESVFDFDDESSVTESSDDEADPDDKSQPWRGSLFRRHSSPRGKHGYRTHYRKQPQASGTDHKSGRSGYRTGSIDVVPADSKLDARAAEAGAGGPAGPAGASREVARTGRDRPKIIHAPVSADELDVEHLLDRDEGERLRGGRVRSDLRTRMLDDREARLEQRERMVEYRARMLEERERLDEACYLGRRLSLREPGVFYPRRSYFMPDGLQ</sequence>
<feature type="non-terminal residue" evidence="2">
    <location>
        <position position="1"/>
    </location>
</feature>
<name>A0A317UQA6_9EURO</name>
<dbReference type="GeneID" id="37061192"/>
<feature type="compositionally biased region" description="Pro residues" evidence="1">
    <location>
        <begin position="247"/>
        <end position="262"/>
    </location>
</feature>
<gene>
    <name evidence="2" type="ORF">BO70DRAFT_269184</name>
</gene>
<evidence type="ECO:0000256" key="1">
    <source>
        <dbReference type="SAM" id="MobiDB-lite"/>
    </source>
</evidence>
<feature type="non-terminal residue" evidence="2">
    <location>
        <position position="617"/>
    </location>
</feature>
<dbReference type="VEuPathDB" id="FungiDB:BO70DRAFT_269184"/>
<feature type="compositionally biased region" description="Basic residues" evidence="1">
    <location>
        <begin position="440"/>
        <end position="459"/>
    </location>
</feature>
<comment type="caution">
    <text evidence="2">The sequence shown here is derived from an EMBL/GenBank/DDBJ whole genome shotgun (WGS) entry which is preliminary data.</text>
</comment>
<dbReference type="EMBL" id="MSFL01000074">
    <property type="protein sequence ID" value="PWY63881.1"/>
    <property type="molecule type" value="Genomic_DNA"/>
</dbReference>
<feature type="region of interest" description="Disordered" evidence="1">
    <location>
        <begin position="190"/>
        <end position="264"/>
    </location>
</feature>
<dbReference type="RefSeq" id="XP_025394139.1">
    <property type="nucleotide sequence ID" value="XM_025538955.1"/>
</dbReference>
<feature type="compositionally biased region" description="Acidic residues" evidence="1">
    <location>
        <begin position="405"/>
        <end position="429"/>
    </location>
</feature>
<dbReference type="AlphaFoldDB" id="A0A317UQA6"/>
<proteinExistence type="predicted"/>
<feature type="compositionally biased region" description="Basic and acidic residues" evidence="1">
    <location>
        <begin position="367"/>
        <end position="381"/>
    </location>
</feature>
<feature type="region of interest" description="Disordered" evidence="1">
    <location>
        <begin position="324"/>
        <end position="513"/>
    </location>
</feature>
<evidence type="ECO:0000313" key="3">
    <source>
        <dbReference type="Proteomes" id="UP000247233"/>
    </source>
</evidence>
<dbReference type="Proteomes" id="UP000247233">
    <property type="component" value="Unassembled WGS sequence"/>
</dbReference>
<accession>A0A317UQA6</accession>
<keyword evidence="3" id="KW-1185">Reference proteome</keyword>
<dbReference type="STRING" id="1448321.A0A317UQA6"/>
<reference evidence="2 3" key="1">
    <citation type="submission" date="2016-12" db="EMBL/GenBank/DDBJ databases">
        <title>The genomes of Aspergillus section Nigri reveals drivers in fungal speciation.</title>
        <authorList>
            <consortium name="DOE Joint Genome Institute"/>
            <person name="Vesth T.C."/>
            <person name="Nybo J."/>
            <person name="Theobald S."/>
            <person name="Brandl J."/>
            <person name="Frisvad J.C."/>
            <person name="Nielsen K.F."/>
            <person name="Lyhne E.K."/>
            <person name="Kogle M.E."/>
            <person name="Kuo A."/>
            <person name="Riley R."/>
            <person name="Clum A."/>
            <person name="Nolan M."/>
            <person name="Lipzen A."/>
            <person name="Salamov A."/>
            <person name="Henrissat B."/>
            <person name="Wiebenga A."/>
            <person name="De Vries R.P."/>
            <person name="Grigoriev I.V."/>
            <person name="Mortensen U.H."/>
            <person name="Andersen M.R."/>
            <person name="Baker S.E."/>
        </authorList>
    </citation>
    <scope>NUCLEOTIDE SEQUENCE [LARGE SCALE GENOMIC DNA]</scope>
    <source>
        <strain evidence="2 3">CBS 117.55</strain>
    </source>
</reference>
<protein>
    <submittedName>
        <fullName evidence="2">Uncharacterized protein</fullName>
    </submittedName>
</protein>
<feature type="compositionally biased region" description="Pro residues" evidence="1">
    <location>
        <begin position="210"/>
        <end position="224"/>
    </location>
</feature>